<organism evidence="4 5">
    <name type="scientific">Candidatus Protofrankia californiensis</name>
    <dbReference type="NCBI Taxonomy" id="1839754"/>
    <lineage>
        <taxon>Bacteria</taxon>
        <taxon>Bacillati</taxon>
        <taxon>Actinomycetota</taxon>
        <taxon>Actinomycetes</taxon>
        <taxon>Frankiales</taxon>
        <taxon>Frankiaceae</taxon>
        <taxon>Protofrankia</taxon>
    </lineage>
</organism>
<dbReference type="EMBL" id="FLUV01001251">
    <property type="protein sequence ID" value="SBW22672.1"/>
    <property type="molecule type" value="Genomic_DNA"/>
</dbReference>
<sequence>MSASPSEPGLPTIDPELADVAGALLSHEKHVFALLRGEAQRALAAEVATAELPPVHSMDLLAPGEPQVPVRLWRPVAKAAPVPVLVWIHGGGFTAGDAAALDPFCAEVASRLDIAVANIEYRLAPATPYPGPVEDCYAALRHVYRSARELGLDPERIAIGGASSGGALAAGTALLVRDKAEVPLVFQLLDVPMLDDRLATHSAVTYTNTPGFNRAGAASAWAAYLGPARRPGGDDVPPYAAPARAEELRGLPPTYLTTMELDPLRDEGIHYALRLLAAGVSVELHSFPGAFHGAETFAPFAAVSRRAAEERLRALARALSVETDDRVVLGAAISRIPQDSIPQFSDDTGGPA</sequence>
<keyword evidence="2" id="KW-0378">Hydrolase</keyword>
<evidence type="ECO:0000313" key="5">
    <source>
        <dbReference type="Proteomes" id="UP000199013"/>
    </source>
</evidence>
<keyword evidence="5" id="KW-1185">Reference proteome</keyword>
<dbReference type="InterPro" id="IPR029058">
    <property type="entry name" value="AB_hydrolase_fold"/>
</dbReference>
<evidence type="ECO:0000256" key="1">
    <source>
        <dbReference type="ARBA" id="ARBA00010515"/>
    </source>
</evidence>
<dbReference type="PROSITE" id="PS01173">
    <property type="entry name" value="LIPASE_GDXG_HIS"/>
    <property type="match status" value="1"/>
</dbReference>
<evidence type="ECO:0000259" key="3">
    <source>
        <dbReference type="Pfam" id="PF07859"/>
    </source>
</evidence>
<dbReference type="SUPFAM" id="SSF53474">
    <property type="entry name" value="alpha/beta-Hydrolases"/>
    <property type="match status" value="1"/>
</dbReference>
<gene>
    <name evidence="4" type="ORF">FDG2_2963</name>
</gene>
<dbReference type="InterPro" id="IPR050300">
    <property type="entry name" value="GDXG_lipolytic_enzyme"/>
</dbReference>
<dbReference type="Pfam" id="PF07859">
    <property type="entry name" value="Abhydrolase_3"/>
    <property type="match status" value="1"/>
</dbReference>
<comment type="similarity">
    <text evidence="1">Belongs to the 'GDXG' lipolytic enzyme family.</text>
</comment>
<dbReference type="Gene3D" id="3.40.50.1820">
    <property type="entry name" value="alpha/beta hydrolase"/>
    <property type="match status" value="1"/>
</dbReference>
<evidence type="ECO:0000313" key="4">
    <source>
        <dbReference type="EMBL" id="SBW22672.1"/>
    </source>
</evidence>
<dbReference type="PANTHER" id="PTHR48081">
    <property type="entry name" value="AB HYDROLASE SUPERFAMILY PROTEIN C4A8.06C"/>
    <property type="match status" value="1"/>
</dbReference>
<dbReference type="Proteomes" id="UP000199013">
    <property type="component" value="Unassembled WGS sequence"/>
</dbReference>
<protein>
    <submittedName>
        <fullName evidence="4">Esterase/lipase</fullName>
    </submittedName>
</protein>
<evidence type="ECO:0000256" key="2">
    <source>
        <dbReference type="ARBA" id="ARBA00022801"/>
    </source>
</evidence>
<proteinExistence type="inferred from homology"/>
<dbReference type="PANTHER" id="PTHR48081:SF8">
    <property type="entry name" value="ALPHA_BETA HYDROLASE FOLD-3 DOMAIN-CONTAINING PROTEIN-RELATED"/>
    <property type="match status" value="1"/>
</dbReference>
<name>A0A1C3NYM3_9ACTN</name>
<feature type="domain" description="Alpha/beta hydrolase fold-3" evidence="3">
    <location>
        <begin position="85"/>
        <end position="294"/>
    </location>
</feature>
<reference evidence="5" key="1">
    <citation type="submission" date="2016-02" db="EMBL/GenBank/DDBJ databases">
        <authorList>
            <person name="Wibberg D."/>
        </authorList>
    </citation>
    <scope>NUCLEOTIDE SEQUENCE [LARGE SCALE GENOMIC DNA]</scope>
</reference>
<accession>A0A1C3NYM3</accession>
<dbReference type="InterPro" id="IPR002168">
    <property type="entry name" value="Lipase_GDXG_HIS_AS"/>
</dbReference>
<dbReference type="InterPro" id="IPR013094">
    <property type="entry name" value="AB_hydrolase_3"/>
</dbReference>
<dbReference type="GO" id="GO:0016787">
    <property type="term" value="F:hydrolase activity"/>
    <property type="evidence" value="ECO:0007669"/>
    <property type="project" value="UniProtKB-KW"/>
</dbReference>
<dbReference type="AlphaFoldDB" id="A0A1C3NYM3"/>